<dbReference type="AlphaFoldDB" id="A0A1G6ZFK4"/>
<protein>
    <recommendedName>
        <fullName evidence="5">PIN domain-containing protein</fullName>
    </recommendedName>
</protein>
<evidence type="ECO:0000313" key="1">
    <source>
        <dbReference type="EMBL" id="GLR29787.1"/>
    </source>
</evidence>
<gene>
    <name evidence="1" type="ORF">GCM10007915_20260</name>
    <name evidence="2" type="ORF">SAMN05660405_02048</name>
</gene>
<evidence type="ECO:0008006" key="5">
    <source>
        <dbReference type="Google" id="ProtNLM"/>
    </source>
</evidence>
<evidence type="ECO:0000313" key="4">
    <source>
        <dbReference type="Proteomes" id="UP001156645"/>
    </source>
</evidence>
<dbReference type="EMBL" id="BSOK01000048">
    <property type="protein sequence ID" value="GLR29787.1"/>
    <property type="molecule type" value="Genomic_DNA"/>
</dbReference>
<organism evidence="2 3">
    <name type="scientific">Psychrobacter pacificensis</name>
    <dbReference type="NCBI Taxonomy" id="112002"/>
    <lineage>
        <taxon>Bacteria</taxon>
        <taxon>Pseudomonadati</taxon>
        <taxon>Pseudomonadota</taxon>
        <taxon>Gammaproteobacteria</taxon>
        <taxon>Moraxellales</taxon>
        <taxon>Moraxellaceae</taxon>
        <taxon>Psychrobacter</taxon>
    </lineage>
</organism>
<dbReference type="Proteomes" id="UP001156645">
    <property type="component" value="Unassembled WGS sequence"/>
</dbReference>
<reference evidence="1" key="4">
    <citation type="submission" date="2023-01" db="EMBL/GenBank/DDBJ databases">
        <title>Draft genome sequence of Psychrobacter pacificensis strain NBRC 103191.</title>
        <authorList>
            <person name="Sun Q."/>
            <person name="Mori K."/>
        </authorList>
    </citation>
    <scope>NUCLEOTIDE SEQUENCE</scope>
    <source>
        <strain evidence="1">NBRC 103191</strain>
    </source>
</reference>
<dbReference type="EMBL" id="FNAL01000017">
    <property type="protein sequence ID" value="SDE01330.1"/>
    <property type="molecule type" value="Genomic_DNA"/>
</dbReference>
<reference evidence="1" key="1">
    <citation type="journal article" date="2014" name="Int. J. Syst. Evol. Microbiol.">
        <title>Complete genome of a new Firmicutes species belonging to the dominant human colonic microbiota ('Ruminococcus bicirculans') reveals two chromosomes and a selective capacity to utilize plant glucans.</title>
        <authorList>
            <consortium name="NISC Comparative Sequencing Program"/>
            <person name="Wegmann U."/>
            <person name="Louis P."/>
            <person name="Goesmann A."/>
            <person name="Henrissat B."/>
            <person name="Duncan S.H."/>
            <person name="Flint H.J."/>
        </authorList>
    </citation>
    <scope>NUCLEOTIDE SEQUENCE</scope>
    <source>
        <strain evidence="1">NBRC 103191</strain>
    </source>
</reference>
<evidence type="ECO:0000313" key="3">
    <source>
        <dbReference type="Proteomes" id="UP000198501"/>
    </source>
</evidence>
<dbReference type="RefSeq" id="WP_093070904.1">
    <property type="nucleotide sequence ID" value="NZ_BSOK01000048.1"/>
</dbReference>
<sequence>MVETKKTIYLDQNVLTELRVDKLYTNDLKYIQILKLLTSNKYTVVYSRVTLMEIYNIDNDIYIDEHLKALKLLNAIYWDRLFTPNEHNVNVIYKNFVKVHEGKFSRSLHTSKEKFIKRINGIDIGITTKDSFNSMLGEAVSIPFSYLDNKIPILRKANKYFSKKAVEFTINYFSSMSNELPDFDPVNFRECIKIDTEIKSIEPEQAMFVIIKALCDYDPHFINIFQFDANNIETKIEFFFNFLNWIGYYSDKFQNDTNKKGFHAASMRDAAHAGTAWHFDYIISEDYKFRQKTKACYAFVGSKTKVLSVDEFLLLH</sequence>
<name>A0A1G6ZFK4_9GAMM</name>
<dbReference type="Proteomes" id="UP000198501">
    <property type="component" value="Unassembled WGS sequence"/>
</dbReference>
<evidence type="ECO:0000313" key="2">
    <source>
        <dbReference type="EMBL" id="SDE01330.1"/>
    </source>
</evidence>
<accession>A0A1G6ZFK4</accession>
<keyword evidence="4" id="KW-1185">Reference proteome</keyword>
<reference evidence="2 3" key="2">
    <citation type="submission" date="2016-10" db="EMBL/GenBank/DDBJ databases">
        <authorList>
            <person name="de Groot N.N."/>
        </authorList>
    </citation>
    <scope>NUCLEOTIDE SEQUENCE [LARGE SCALE GENOMIC DNA]</scope>
    <source>
        <strain evidence="2 3">DSM 23406</strain>
    </source>
</reference>
<proteinExistence type="predicted"/>
<reference evidence="4" key="3">
    <citation type="journal article" date="2019" name="Int. J. Syst. Evol. Microbiol.">
        <title>The Global Catalogue of Microorganisms (GCM) 10K type strain sequencing project: providing services to taxonomists for standard genome sequencing and annotation.</title>
        <authorList>
            <consortium name="The Broad Institute Genomics Platform"/>
            <consortium name="The Broad Institute Genome Sequencing Center for Infectious Disease"/>
            <person name="Wu L."/>
            <person name="Ma J."/>
        </authorList>
    </citation>
    <scope>NUCLEOTIDE SEQUENCE [LARGE SCALE GENOMIC DNA]</scope>
    <source>
        <strain evidence="4">NBRC 103191</strain>
    </source>
</reference>